<reference evidence="1" key="1">
    <citation type="submission" date="2023-03" db="EMBL/GenBank/DDBJ databases">
        <title>Amycolatopsis taiwanensis NBRC 103393.</title>
        <authorList>
            <person name="Ichikawa N."/>
            <person name="Sato H."/>
            <person name="Tonouchi N."/>
        </authorList>
    </citation>
    <scope>NUCLEOTIDE SEQUENCE</scope>
    <source>
        <strain evidence="1">NBRC 103393</strain>
    </source>
</reference>
<protein>
    <submittedName>
        <fullName evidence="1">Uncharacterized protein</fullName>
    </submittedName>
</protein>
<name>A0A9W6VKJ6_9PSEU</name>
<dbReference type="EMBL" id="BSTI01000024">
    <property type="protein sequence ID" value="GLY70522.1"/>
    <property type="molecule type" value="Genomic_DNA"/>
</dbReference>
<accession>A0A9W6VKJ6</accession>
<comment type="caution">
    <text evidence="1">The sequence shown here is derived from an EMBL/GenBank/DDBJ whole genome shotgun (WGS) entry which is preliminary data.</text>
</comment>
<organism evidence="1 2">
    <name type="scientific">Amycolatopsis taiwanensis</name>
    <dbReference type="NCBI Taxonomy" id="342230"/>
    <lineage>
        <taxon>Bacteria</taxon>
        <taxon>Bacillati</taxon>
        <taxon>Actinomycetota</taxon>
        <taxon>Actinomycetes</taxon>
        <taxon>Pseudonocardiales</taxon>
        <taxon>Pseudonocardiaceae</taxon>
        <taxon>Amycolatopsis</taxon>
    </lineage>
</organism>
<gene>
    <name evidence="1" type="ORF">Atai01_71410</name>
</gene>
<dbReference type="AlphaFoldDB" id="A0A9W6VKJ6"/>
<dbReference type="Proteomes" id="UP001165136">
    <property type="component" value="Unassembled WGS sequence"/>
</dbReference>
<sequence length="74" mass="7665">MTTVLPQQQVPEIRVAGLSVEADPDRITIREVANTVFELAGHHNIVPLDDTAPPLCGVSGGQPGAAESAVGGRH</sequence>
<evidence type="ECO:0000313" key="1">
    <source>
        <dbReference type="EMBL" id="GLY70522.1"/>
    </source>
</evidence>
<evidence type="ECO:0000313" key="2">
    <source>
        <dbReference type="Proteomes" id="UP001165136"/>
    </source>
</evidence>
<proteinExistence type="predicted"/>
<keyword evidence="2" id="KW-1185">Reference proteome</keyword>
<dbReference type="RefSeq" id="WP_285489674.1">
    <property type="nucleotide sequence ID" value="NZ_BSTI01000024.1"/>
</dbReference>